<gene>
    <name evidence="1" type="ordered locus">Marpi_0766</name>
</gene>
<reference evidence="2" key="2">
    <citation type="submission" date="2012-01" db="EMBL/GenBank/DDBJ databases">
        <title>Complete sequence of chromosome of Marinitoga piezophila KA3.</title>
        <authorList>
            <person name="Lucas S."/>
            <person name="Han J."/>
            <person name="Lapidus A."/>
            <person name="Cheng J.-F."/>
            <person name="Goodwin L."/>
            <person name="Pitluck S."/>
            <person name="Peters L."/>
            <person name="Mikhailova N."/>
            <person name="Teshima H."/>
            <person name="Detter J.C."/>
            <person name="Han C."/>
            <person name="Tapia R."/>
            <person name="Land M."/>
            <person name="Hauser L."/>
            <person name="Kyrpides N."/>
            <person name="Ivanova N."/>
            <person name="Pagani I."/>
            <person name="Jebbar M."/>
            <person name="Vannier P."/>
            <person name="Oger P."/>
            <person name="Cario A."/>
            <person name="Bartlett D."/>
            <person name="Noll K.M."/>
            <person name="Woyke T."/>
        </authorList>
    </citation>
    <scope>NUCLEOTIDE SEQUENCE [LARGE SCALE GENOMIC DNA]</scope>
    <source>
        <strain evidence="2">DSM 14283 / JCM 11233 / KA3</strain>
    </source>
</reference>
<proteinExistence type="predicted"/>
<dbReference type="Proteomes" id="UP000007161">
    <property type="component" value="Chromosome"/>
</dbReference>
<keyword evidence="2" id="KW-1185">Reference proteome</keyword>
<reference evidence="1 2" key="1">
    <citation type="journal article" date="2012" name="J. Bacteriol.">
        <title>Complete Genome Sequence of the Thermophilic, Piezophilic, Heterotrophic Bacterium Marinitoga piezophila KA3.</title>
        <authorList>
            <person name="Lucas S."/>
            <person name="Han J."/>
            <person name="Lapidus A."/>
            <person name="Cheng J.F."/>
            <person name="Goodwin L.A."/>
            <person name="Pitluck S."/>
            <person name="Peters L."/>
            <person name="Mikhailova N."/>
            <person name="Teshima H."/>
            <person name="Detter J.C."/>
            <person name="Han C."/>
            <person name="Tapia R."/>
            <person name="Land M."/>
            <person name="Hauser L."/>
            <person name="Kyrpides N.C."/>
            <person name="Ivanova N."/>
            <person name="Pagani I."/>
            <person name="Vannier P."/>
            <person name="Oger P."/>
            <person name="Bartlett D.H."/>
            <person name="Noll K.M."/>
            <person name="Woyke T."/>
            <person name="Jebbar M."/>
        </authorList>
    </citation>
    <scope>NUCLEOTIDE SEQUENCE [LARGE SCALE GENOMIC DNA]</scope>
    <source>
        <strain evidence="2">DSM 14283 / JCM 11233 / KA3</strain>
    </source>
</reference>
<dbReference type="KEGG" id="mpz:Marpi_0766"/>
<dbReference type="AlphaFoldDB" id="H2J6L1"/>
<name>H2J6L1_MARPK</name>
<organism evidence="1 2">
    <name type="scientific">Marinitoga piezophila (strain DSM 14283 / JCM 11233 / KA3)</name>
    <dbReference type="NCBI Taxonomy" id="443254"/>
    <lineage>
        <taxon>Bacteria</taxon>
        <taxon>Thermotogati</taxon>
        <taxon>Thermotogota</taxon>
        <taxon>Thermotogae</taxon>
        <taxon>Petrotogales</taxon>
        <taxon>Petrotogaceae</taxon>
        <taxon>Marinitoga</taxon>
    </lineage>
</organism>
<dbReference type="HOGENOM" id="CLU_643733_0_0_0"/>
<protein>
    <submittedName>
        <fullName evidence="1">Uncharacterized protein</fullName>
    </submittedName>
</protein>
<sequence>MKRIAIAAFLILGIVIFGRLSNIYTEYDYTFYSKDIVNPNMHLLHIGFDGGNIPLNIGGGFLYDNNFYPQITVGSMMVLKSVYLEPYFRYIFNKGVYTGINLRYKNLLFFSDIYKEDKINVSFGFGLKFSLIKFGNENFTYIDTPDNISVIAGRKISFYVKAYNKTVPAEGIHVFYSINNNEKVYSGKTDENGMLKIWIPPVFKSGEYTINIFAEDKEVRMKEIILRVFPDRVYSLKIEFDKDIIYTEIPEILHIKSLKMYDKYGNLIEMPELDFLSFKVLGDYREIKYSYLDNTVFLNEFKNSGEYTIVYSAEIEGKEIAGSSKIKVIDNPKNISNTSVEIEFLGYNNDYAEFLLKNPRIYFWNSESVQPESVSVFYNGKKVYIKNNRFRVFLKDNLKKKVQFDVEFFYCNFYNTISIDVDLEKN</sequence>
<dbReference type="OrthoDB" id="44503at2"/>
<dbReference type="RefSeq" id="WP_014296268.1">
    <property type="nucleotide sequence ID" value="NC_016751.1"/>
</dbReference>
<evidence type="ECO:0000313" key="1">
    <source>
        <dbReference type="EMBL" id="AEX85196.1"/>
    </source>
</evidence>
<accession>H2J6L1</accession>
<dbReference type="EMBL" id="CP003257">
    <property type="protein sequence ID" value="AEX85196.1"/>
    <property type="molecule type" value="Genomic_DNA"/>
</dbReference>
<evidence type="ECO:0000313" key="2">
    <source>
        <dbReference type="Proteomes" id="UP000007161"/>
    </source>
</evidence>